<dbReference type="PROSITE" id="PS51257">
    <property type="entry name" value="PROKAR_LIPOPROTEIN"/>
    <property type="match status" value="1"/>
</dbReference>
<protein>
    <submittedName>
        <fullName evidence="2">Uncharacterized protein</fullName>
    </submittedName>
</protein>
<dbReference type="WBParaSite" id="TMUE_3000014190.1">
    <property type="protein sequence ID" value="TMUE_3000014190.1"/>
    <property type="gene ID" value="WBGene00289857"/>
</dbReference>
<sequence length="100" mass="11165">MFFPFEKQYGKEAQLLVTHVSLFVHLSIGCFSFARPYGGTQVGSPEFGLTAQIENSSDSVPVMFDEYRPACVKFDQVNQCKTSTDDEVGLQSVLRFLPFG</sequence>
<proteinExistence type="predicted"/>
<name>A0A5S6R3V6_TRIMR</name>
<evidence type="ECO:0000313" key="2">
    <source>
        <dbReference type="WBParaSite" id="TMUE_3000014190.1"/>
    </source>
</evidence>
<dbReference type="Proteomes" id="UP000046395">
    <property type="component" value="Unassembled WGS sequence"/>
</dbReference>
<accession>A0A5S6R3V6</accession>
<dbReference type="AlphaFoldDB" id="A0A5S6R3V6"/>
<evidence type="ECO:0000313" key="1">
    <source>
        <dbReference type="Proteomes" id="UP000046395"/>
    </source>
</evidence>
<keyword evidence="1" id="KW-1185">Reference proteome</keyword>
<organism evidence="1 2">
    <name type="scientific">Trichuris muris</name>
    <name type="common">Mouse whipworm</name>
    <dbReference type="NCBI Taxonomy" id="70415"/>
    <lineage>
        <taxon>Eukaryota</taxon>
        <taxon>Metazoa</taxon>
        <taxon>Ecdysozoa</taxon>
        <taxon>Nematoda</taxon>
        <taxon>Enoplea</taxon>
        <taxon>Dorylaimia</taxon>
        <taxon>Trichinellida</taxon>
        <taxon>Trichuridae</taxon>
        <taxon>Trichuris</taxon>
    </lineage>
</organism>
<reference evidence="2" key="1">
    <citation type="submission" date="2019-12" db="UniProtKB">
        <authorList>
            <consortium name="WormBaseParasite"/>
        </authorList>
    </citation>
    <scope>IDENTIFICATION</scope>
</reference>